<dbReference type="STRING" id="1618345.UT18_C0009G0076"/>
<dbReference type="Proteomes" id="UP000034207">
    <property type="component" value="Unassembled WGS sequence"/>
</dbReference>
<dbReference type="Pfam" id="PF00963">
    <property type="entry name" value="Cohesin"/>
    <property type="match status" value="1"/>
</dbReference>
<organism evidence="2 3">
    <name type="scientific">candidate division CPR2 bacterium GW2011_GWC2_39_10</name>
    <dbReference type="NCBI Taxonomy" id="1618345"/>
    <lineage>
        <taxon>Bacteria</taxon>
        <taxon>Bacteria division CPR2</taxon>
    </lineage>
</organism>
<reference evidence="2 3" key="1">
    <citation type="journal article" date="2015" name="Nature">
        <title>rRNA introns, odd ribosomes, and small enigmatic genomes across a large radiation of phyla.</title>
        <authorList>
            <person name="Brown C.T."/>
            <person name="Hug L.A."/>
            <person name="Thomas B.C."/>
            <person name="Sharon I."/>
            <person name="Castelle C.J."/>
            <person name="Singh A."/>
            <person name="Wilkins M.J."/>
            <person name="Williams K.H."/>
            <person name="Banfield J.F."/>
        </authorList>
    </citation>
    <scope>NUCLEOTIDE SEQUENCE [LARGE SCALE GENOMIC DNA]</scope>
</reference>
<accession>A0A0G0M2X6</accession>
<dbReference type="EMBL" id="LBVV01000009">
    <property type="protein sequence ID" value="KKQ94665.1"/>
    <property type="molecule type" value="Genomic_DNA"/>
</dbReference>
<proteinExistence type="predicted"/>
<evidence type="ECO:0000313" key="3">
    <source>
        <dbReference type="Proteomes" id="UP000034207"/>
    </source>
</evidence>
<dbReference type="InterPro" id="IPR008965">
    <property type="entry name" value="CBM2/CBM3_carb-bd_dom_sf"/>
</dbReference>
<comment type="caution">
    <text evidence="2">The sequence shown here is derived from an EMBL/GenBank/DDBJ whole genome shotgun (WGS) entry which is preliminary data.</text>
</comment>
<gene>
    <name evidence="2" type="ORF">UT18_C0009G0076</name>
</gene>
<dbReference type="SUPFAM" id="SSF49384">
    <property type="entry name" value="Carbohydrate-binding domain"/>
    <property type="match status" value="1"/>
</dbReference>
<evidence type="ECO:0000259" key="1">
    <source>
        <dbReference type="Pfam" id="PF00963"/>
    </source>
</evidence>
<protein>
    <recommendedName>
        <fullName evidence="1">Cohesin domain-containing protein</fullName>
    </recommendedName>
</protein>
<feature type="domain" description="Cohesin" evidence="1">
    <location>
        <begin position="75"/>
        <end position="165"/>
    </location>
</feature>
<dbReference type="GO" id="GO:0000272">
    <property type="term" value="P:polysaccharide catabolic process"/>
    <property type="evidence" value="ECO:0007669"/>
    <property type="project" value="InterPro"/>
</dbReference>
<dbReference type="InterPro" id="IPR002102">
    <property type="entry name" value="Cohesin_dom"/>
</dbReference>
<dbReference type="CDD" id="cd08547">
    <property type="entry name" value="Type_II_cohesin"/>
    <property type="match status" value="1"/>
</dbReference>
<sequence length="185" mass="20654">MREKIKKVASKKEFLIAAFLVSLLVVIYFKNNPPKRVDWNMVSWGKSPASLIIIGPSEIPGAGTPFKISLDLDTNEYLINAIQANIEYDPAVLEALKLDTTDSFCKLYIENKYQNEKGLVKVACGLPSPGFKGKNRVLTIDFIAKSFSNTTIRVREDSMIMANGKKGINILKNFDSKIIRVRVAV</sequence>
<dbReference type="Gene3D" id="2.60.40.680">
    <property type="match status" value="1"/>
</dbReference>
<dbReference type="GO" id="GO:0030246">
    <property type="term" value="F:carbohydrate binding"/>
    <property type="evidence" value="ECO:0007669"/>
    <property type="project" value="InterPro"/>
</dbReference>
<dbReference type="AlphaFoldDB" id="A0A0G0M2X6"/>
<evidence type="ECO:0000313" key="2">
    <source>
        <dbReference type="EMBL" id="KKQ94665.1"/>
    </source>
</evidence>
<name>A0A0G0M2X6_UNCC2</name>